<dbReference type="AlphaFoldDB" id="A0A4S4AW67"/>
<accession>A0A4S4AW67</accession>
<dbReference type="PANTHER" id="PTHR35007">
    <property type="entry name" value="INTEGRAL MEMBRANE PROTEIN-RELATED"/>
    <property type="match status" value="1"/>
</dbReference>
<dbReference type="PANTHER" id="PTHR35007:SF1">
    <property type="entry name" value="PILUS ASSEMBLY PROTEIN"/>
    <property type="match status" value="1"/>
</dbReference>
<dbReference type="RefSeq" id="WP_136383461.1">
    <property type="nucleotide sequence ID" value="NZ_SSOD01000002.1"/>
</dbReference>
<comment type="caution">
    <text evidence="8">The sequence shown here is derived from an EMBL/GenBank/DDBJ whole genome shotgun (WGS) entry which is preliminary data.</text>
</comment>
<keyword evidence="3 6" id="KW-0812">Transmembrane</keyword>
<feature type="transmembrane region" description="Helical" evidence="6">
    <location>
        <begin position="105"/>
        <end position="124"/>
    </location>
</feature>
<evidence type="ECO:0000256" key="2">
    <source>
        <dbReference type="ARBA" id="ARBA00022475"/>
    </source>
</evidence>
<sequence length="305" mass="33133">MNPYFALALFLAGLLLALAGWSFVSGRQARVREKVERHFAGIIPGEAQAAVTAPRPGEARWWQRARTRLGGALGYQFRRRDLVLWPAALAAAAVLGGTWQGVAGAALVPAGILAAAVLVLRMRLARQRAHLVAQLPVFLDLMLRALATGRDVHSALRLATEESQDPLRELMMRVRRESELGVDLGEALRNVAESRKIPEIGLVAMGLKISYHFGTSPKEMLASVITMIRQQERARGELAAMTGETRISAWVLGLLPVGVATYIALTNPGYMAAMLDDPTGRLTFAVAAGLQVLGVLILWRMMRSV</sequence>
<feature type="transmembrane region" description="Helical" evidence="6">
    <location>
        <begin position="280"/>
        <end position="299"/>
    </location>
</feature>
<evidence type="ECO:0000256" key="3">
    <source>
        <dbReference type="ARBA" id="ARBA00022692"/>
    </source>
</evidence>
<keyword evidence="9" id="KW-1185">Reference proteome</keyword>
<dbReference type="InterPro" id="IPR018076">
    <property type="entry name" value="T2SS_GspF_dom"/>
</dbReference>
<proteinExistence type="predicted"/>
<evidence type="ECO:0000313" key="9">
    <source>
        <dbReference type="Proteomes" id="UP000307956"/>
    </source>
</evidence>
<feature type="transmembrane region" description="Helical" evidence="6">
    <location>
        <begin position="82"/>
        <end position="99"/>
    </location>
</feature>
<dbReference type="GO" id="GO:0005886">
    <property type="term" value="C:plasma membrane"/>
    <property type="evidence" value="ECO:0007669"/>
    <property type="project" value="UniProtKB-SubCell"/>
</dbReference>
<evidence type="ECO:0000256" key="5">
    <source>
        <dbReference type="ARBA" id="ARBA00023136"/>
    </source>
</evidence>
<dbReference type="Pfam" id="PF00482">
    <property type="entry name" value="T2SSF"/>
    <property type="match status" value="1"/>
</dbReference>
<keyword evidence="5 6" id="KW-0472">Membrane</keyword>
<keyword evidence="2" id="KW-1003">Cell membrane</keyword>
<dbReference type="Proteomes" id="UP000307956">
    <property type="component" value="Unassembled WGS sequence"/>
</dbReference>
<feature type="transmembrane region" description="Helical" evidence="6">
    <location>
        <begin position="247"/>
        <end position="265"/>
    </location>
</feature>
<name>A0A4S4AW67_9RHOO</name>
<evidence type="ECO:0000259" key="7">
    <source>
        <dbReference type="Pfam" id="PF00482"/>
    </source>
</evidence>
<evidence type="ECO:0000256" key="6">
    <source>
        <dbReference type="SAM" id="Phobius"/>
    </source>
</evidence>
<dbReference type="EMBL" id="SSOD01000002">
    <property type="protein sequence ID" value="THF64272.1"/>
    <property type="molecule type" value="Genomic_DNA"/>
</dbReference>
<evidence type="ECO:0000256" key="1">
    <source>
        <dbReference type="ARBA" id="ARBA00004651"/>
    </source>
</evidence>
<reference evidence="8 9" key="1">
    <citation type="submission" date="2019-04" db="EMBL/GenBank/DDBJ databases">
        <title>Azoarcus rhizosphaerae sp. nov. isolated from rhizosphere of Ficus religiosa.</title>
        <authorList>
            <person name="Lin S.-Y."/>
            <person name="Hameed A."/>
            <person name="Hsu Y.-H."/>
            <person name="Young C.-C."/>
        </authorList>
    </citation>
    <scope>NUCLEOTIDE SEQUENCE [LARGE SCALE GENOMIC DNA]</scope>
    <source>
        <strain evidence="8 9">CC-YHH848</strain>
    </source>
</reference>
<organism evidence="8 9">
    <name type="scientific">Pseudothauera rhizosphaerae</name>
    <dbReference type="NCBI Taxonomy" id="2565932"/>
    <lineage>
        <taxon>Bacteria</taxon>
        <taxon>Pseudomonadati</taxon>
        <taxon>Pseudomonadota</taxon>
        <taxon>Betaproteobacteria</taxon>
        <taxon>Rhodocyclales</taxon>
        <taxon>Zoogloeaceae</taxon>
        <taxon>Pseudothauera</taxon>
    </lineage>
</organism>
<evidence type="ECO:0000256" key="4">
    <source>
        <dbReference type="ARBA" id="ARBA00022989"/>
    </source>
</evidence>
<dbReference type="OrthoDB" id="597333at2"/>
<protein>
    <recommendedName>
        <fullName evidence="7">Type II secretion system protein GspF domain-containing protein</fullName>
    </recommendedName>
</protein>
<evidence type="ECO:0000313" key="8">
    <source>
        <dbReference type="EMBL" id="THF64272.1"/>
    </source>
</evidence>
<gene>
    <name evidence="8" type="ORF">E6O51_02855</name>
</gene>
<comment type="subcellular location">
    <subcellularLocation>
        <location evidence="1">Cell membrane</location>
        <topology evidence="1">Multi-pass membrane protein</topology>
    </subcellularLocation>
</comment>
<feature type="transmembrane region" description="Helical" evidence="6">
    <location>
        <begin position="6"/>
        <end position="24"/>
    </location>
</feature>
<feature type="domain" description="Type II secretion system protein GspF" evidence="7">
    <location>
        <begin position="138"/>
        <end position="263"/>
    </location>
</feature>
<keyword evidence="4 6" id="KW-1133">Transmembrane helix</keyword>